<comment type="caution">
    <text evidence="3">The sequence shown here is derived from an EMBL/GenBank/DDBJ whole genome shotgun (WGS) entry which is preliminary data.</text>
</comment>
<keyword evidence="4" id="KW-1185">Reference proteome</keyword>
<evidence type="ECO:0000259" key="2">
    <source>
        <dbReference type="Pfam" id="PF16561"/>
    </source>
</evidence>
<organism evidence="3 4">
    <name type="scientific">Pseudomassariella vexata</name>
    <dbReference type="NCBI Taxonomy" id="1141098"/>
    <lineage>
        <taxon>Eukaryota</taxon>
        <taxon>Fungi</taxon>
        <taxon>Dikarya</taxon>
        <taxon>Ascomycota</taxon>
        <taxon>Pezizomycotina</taxon>
        <taxon>Sordariomycetes</taxon>
        <taxon>Xylariomycetidae</taxon>
        <taxon>Amphisphaeriales</taxon>
        <taxon>Pseudomassariaceae</taxon>
        <taxon>Pseudomassariella</taxon>
    </lineage>
</organism>
<dbReference type="STRING" id="1141098.A0A1Y2EEX7"/>
<dbReference type="Gene3D" id="2.60.40.10">
    <property type="entry name" value="Immunoglobulins"/>
    <property type="match status" value="1"/>
</dbReference>
<feature type="compositionally biased region" description="Polar residues" evidence="1">
    <location>
        <begin position="215"/>
        <end position="235"/>
    </location>
</feature>
<evidence type="ECO:0000256" key="1">
    <source>
        <dbReference type="SAM" id="MobiDB-lite"/>
    </source>
</evidence>
<feature type="domain" description="AMP-activated protein kinase glycogen-binding" evidence="2">
    <location>
        <begin position="6"/>
        <end position="96"/>
    </location>
</feature>
<sequence length="383" mass="42189">MASRYVPVTLTYRKAGTLPPIFVAGTFSDPAWQPQEMSYRMDQDGEHVFEKVVTAEEGTDIQYKFRIGPGDWWALNEEAETVSDGRGNLNNLTKVAHVFTDTVLDSLEDIAEDESPECPMFAHECAGTPHCSGMNGDAHKHKRAVGKEDEADHKSDGEHEVDYDDPRLERFPSESRLSILAAMRRIETSTEEDRTIVGGVPLSPVVSPLSPGSSTAVQDHQPPQQEASRASSGSVHSERAVSPSSLSSIREDEEEKHEDRSVGNIVDNKLDVNRSDDAGPFSPSVIQKTGPVNPKMTLEVPSSDEDEVSTANNTDDKINIVRKRNIIAGTRPSQPDRPVSSASVHSIQKASKKGHWLPAMLHRVFVEWIGGFLSRFLGNRRQA</sequence>
<dbReference type="InterPro" id="IPR014756">
    <property type="entry name" value="Ig_E-set"/>
</dbReference>
<evidence type="ECO:0000313" key="4">
    <source>
        <dbReference type="Proteomes" id="UP000193689"/>
    </source>
</evidence>
<evidence type="ECO:0000313" key="3">
    <source>
        <dbReference type="EMBL" id="ORY70132.1"/>
    </source>
</evidence>
<feature type="region of interest" description="Disordered" evidence="1">
    <location>
        <begin position="189"/>
        <end position="294"/>
    </location>
</feature>
<protein>
    <recommendedName>
        <fullName evidence="2">AMP-activated protein kinase glycogen-binding domain-containing protein</fullName>
    </recommendedName>
</protein>
<dbReference type="AlphaFoldDB" id="A0A1Y2EEX7"/>
<accession>A0A1Y2EEX7</accession>
<proteinExistence type="predicted"/>
<feature type="compositionally biased region" description="Basic and acidic residues" evidence="1">
    <location>
        <begin position="268"/>
        <end position="277"/>
    </location>
</feature>
<dbReference type="InParanoid" id="A0A1Y2EEX7"/>
<feature type="region of interest" description="Disordered" evidence="1">
    <location>
        <begin position="134"/>
        <end position="169"/>
    </location>
</feature>
<gene>
    <name evidence="3" type="ORF">BCR38DRAFT_405774</name>
</gene>
<feature type="compositionally biased region" description="Basic and acidic residues" evidence="1">
    <location>
        <begin position="145"/>
        <end position="169"/>
    </location>
</feature>
<dbReference type="InterPro" id="IPR013783">
    <property type="entry name" value="Ig-like_fold"/>
</dbReference>
<dbReference type="RefSeq" id="XP_040720082.1">
    <property type="nucleotide sequence ID" value="XM_040857983.1"/>
</dbReference>
<dbReference type="OrthoDB" id="5350410at2759"/>
<dbReference type="InterPro" id="IPR032640">
    <property type="entry name" value="AMPK1_CBM"/>
</dbReference>
<dbReference type="CDD" id="cd02859">
    <property type="entry name" value="E_set_AMPKbeta_like_N"/>
    <property type="match status" value="1"/>
</dbReference>
<name>A0A1Y2EEX7_9PEZI</name>
<dbReference type="EMBL" id="MCFJ01000002">
    <property type="protein sequence ID" value="ORY70132.1"/>
    <property type="molecule type" value="Genomic_DNA"/>
</dbReference>
<reference evidence="3 4" key="1">
    <citation type="submission" date="2016-07" db="EMBL/GenBank/DDBJ databases">
        <title>Pervasive Adenine N6-methylation of Active Genes in Fungi.</title>
        <authorList>
            <consortium name="DOE Joint Genome Institute"/>
            <person name="Mondo S.J."/>
            <person name="Dannebaum R.O."/>
            <person name="Kuo R.C."/>
            <person name="Labutti K."/>
            <person name="Haridas S."/>
            <person name="Kuo A."/>
            <person name="Salamov A."/>
            <person name="Ahrendt S.R."/>
            <person name="Lipzen A."/>
            <person name="Sullivan W."/>
            <person name="Andreopoulos W.B."/>
            <person name="Clum A."/>
            <person name="Lindquist E."/>
            <person name="Daum C."/>
            <person name="Ramamoorthy G.K."/>
            <person name="Gryganskyi A."/>
            <person name="Culley D."/>
            <person name="Magnuson J.K."/>
            <person name="James T.Y."/>
            <person name="O'Malley M.A."/>
            <person name="Stajich J.E."/>
            <person name="Spatafora J.W."/>
            <person name="Visel A."/>
            <person name="Grigoriev I.V."/>
        </authorList>
    </citation>
    <scope>NUCLEOTIDE SEQUENCE [LARGE SCALE GENOMIC DNA]</scope>
    <source>
        <strain evidence="3 4">CBS 129021</strain>
    </source>
</reference>
<feature type="compositionally biased region" description="Low complexity" evidence="1">
    <location>
        <begin position="197"/>
        <end position="214"/>
    </location>
</feature>
<dbReference type="Pfam" id="PF16561">
    <property type="entry name" value="AMPK1_CBM"/>
    <property type="match status" value="1"/>
</dbReference>
<dbReference type="SUPFAM" id="SSF81296">
    <property type="entry name" value="E set domains"/>
    <property type="match status" value="1"/>
</dbReference>
<dbReference type="GeneID" id="63774195"/>
<dbReference type="Proteomes" id="UP000193689">
    <property type="component" value="Unassembled WGS sequence"/>
</dbReference>